<evidence type="ECO:0000313" key="3">
    <source>
        <dbReference type="Proteomes" id="UP000199114"/>
    </source>
</evidence>
<keyword evidence="3" id="KW-1185">Reference proteome</keyword>
<dbReference type="AlphaFoldDB" id="A0A1H9JFQ3"/>
<proteinExistence type="predicted"/>
<evidence type="ECO:0000256" key="1">
    <source>
        <dbReference type="SAM" id="Phobius"/>
    </source>
</evidence>
<gene>
    <name evidence="2" type="ORF">SAMN04489841_2536</name>
</gene>
<dbReference type="EMBL" id="FOFD01000003">
    <property type="protein sequence ID" value="SEQ85608.1"/>
    <property type="molecule type" value="Genomic_DNA"/>
</dbReference>
<feature type="transmembrane region" description="Helical" evidence="1">
    <location>
        <begin position="76"/>
        <end position="96"/>
    </location>
</feature>
<keyword evidence="1" id="KW-0472">Membrane</keyword>
<keyword evidence="1" id="KW-1133">Transmembrane helix</keyword>
<keyword evidence="1" id="KW-0812">Transmembrane</keyword>
<sequence length="99" mass="10240">MDSHLRRLVVDPAAFFERASPSTSASAGVLVAVGIVCLGAFQPVLSLLRSPVIPDEAVFDAFPPIRYVTAGWDVSLPGAVGLLLGGLFAVPTILVLGPI</sequence>
<feature type="transmembrane region" description="Helical" evidence="1">
    <location>
        <begin position="25"/>
        <end position="45"/>
    </location>
</feature>
<name>A0A1H9JFQ3_9EURY</name>
<protein>
    <submittedName>
        <fullName evidence="2">Uncharacterized protein</fullName>
    </submittedName>
</protein>
<dbReference type="RefSeq" id="WP_090617994.1">
    <property type="nucleotide sequence ID" value="NZ_FOFD01000003.1"/>
</dbReference>
<dbReference type="OrthoDB" id="186086at2157"/>
<organism evidence="2 3">
    <name type="scientific">Natrinema salaciae</name>
    <dbReference type="NCBI Taxonomy" id="1186196"/>
    <lineage>
        <taxon>Archaea</taxon>
        <taxon>Methanobacteriati</taxon>
        <taxon>Methanobacteriota</taxon>
        <taxon>Stenosarchaea group</taxon>
        <taxon>Halobacteria</taxon>
        <taxon>Halobacteriales</taxon>
        <taxon>Natrialbaceae</taxon>
        <taxon>Natrinema</taxon>
    </lineage>
</organism>
<accession>A0A1H9JFQ3</accession>
<reference evidence="3" key="1">
    <citation type="submission" date="2016-10" db="EMBL/GenBank/DDBJ databases">
        <authorList>
            <person name="Varghese N."/>
            <person name="Submissions S."/>
        </authorList>
    </citation>
    <scope>NUCLEOTIDE SEQUENCE [LARGE SCALE GENOMIC DNA]</scope>
    <source>
        <strain evidence="3">DSM 25055</strain>
    </source>
</reference>
<evidence type="ECO:0000313" key="2">
    <source>
        <dbReference type="EMBL" id="SEQ85608.1"/>
    </source>
</evidence>
<dbReference type="Proteomes" id="UP000199114">
    <property type="component" value="Unassembled WGS sequence"/>
</dbReference>